<dbReference type="Gene3D" id="3.30.70.141">
    <property type="entry name" value="Nucleoside diphosphate kinase-like domain"/>
    <property type="match status" value="2"/>
</dbReference>
<evidence type="ECO:0000256" key="5">
    <source>
        <dbReference type="ARBA" id="ARBA00022840"/>
    </source>
</evidence>
<evidence type="ECO:0000256" key="7">
    <source>
        <dbReference type="RuleBase" id="RU004011"/>
    </source>
</evidence>
<dbReference type="Gene3D" id="1.20.890.10">
    <property type="entry name" value="cAMP-dependent protein kinase regulatory subunit, dimerization-anchoring domain"/>
    <property type="match status" value="1"/>
</dbReference>
<feature type="binding site" evidence="6">
    <location>
        <position position="427"/>
    </location>
    <ligand>
        <name>ATP</name>
        <dbReference type="ChEBI" id="CHEBI:30616"/>
    </ligand>
</feature>
<gene>
    <name evidence="10" type="ORF">PC113_g283</name>
    <name evidence="11" type="ORF">PC117_g3003</name>
    <name evidence="12" type="ORF">PC118_g2371</name>
</gene>
<dbReference type="PRINTS" id="PR01243">
    <property type="entry name" value="NUCDPKINASE"/>
</dbReference>
<comment type="similarity">
    <text evidence="1 6 7">Belongs to the NDK family.</text>
</comment>
<organism evidence="12 13">
    <name type="scientific">Phytophthora cactorum</name>
    <dbReference type="NCBI Taxonomy" id="29920"/>
    <lineage>
        <taxon>Eukaryota</taxon>
        <taxon>Sar</taxon>
        <taxon>Stramenopiles</taxon>
        <taxon>Oomycota</taxon>
        <taxon>Peronosporomycetes</taxon>
        <taxon>Peronosporales</taxon>
        <taxon>Peronosporaceae</taxon>
        <taxon>Phytophthora</taxon>
    </lineage>
</organism>
<evidence type="ECO:0000256" key="4">
    <source>
        <dbReference type="ARBA" id="ARBA00022777"/>
    </source>
</evidence>
<dbReference type="Proteomes" id="UP000736787">
    <property type="component" value="Unassembled WGS sequence"/>
</dbReference>
<dbReference type="SUPFAM" id="SSF54919">
    <property type="entry name" value="Nucleoside diphosphate kinase, NDK"/>
    <property type="match status" value="2"/>
</dbReference>
<evidence type="ECO:0000256" key="8">
    <source>
        <dbReference type="SAM" id="MobiDB-lite"/>
    </source>
</evidence>
<feature type="binding site" evidence="6">
    <location>
        <position position="485"/>
    </location>
    <ligand>
        <name>ATP</name>
        <dbReference type="ChEBI" id="CHEBI:30616"/>
    </ligand>
</feature>
<proteinExistence type="inferred from homology"/>
<keyword evidence="3" id="KW-0547">Nucleotide-binding</keyword>
<dbReference type="SMART" id="SM00562">
    <property type="entry name" value="NDK"/>
    <property type="match status" value="1"/>
</dbReference>
<accession>A0A8T1GHC2</accession>
<feature type="active site" description="Pros-phosphohistidine intermediate" evidence="6">
    <location>
        <position position="488"/>
    </location>
</feature>
<keyword evidence="5" id="KW-0067">ATP-binding</keyword>
<dbReference type="Proteomes" id="UP000697107">
    <property type="component" value="Unassembled WGS sequence"/>
</dbReference>
<dbReference type="Pfam" id="PF00334">
    <property type="entry name" value="NDK"/>
    <property type="match status" value="2"/>
</dbReference>
<evidence type="ECO:0000256" key="2">
    <source>
        <dbReference type="ARBA" id="ARBA00022679"/>
    </source>
</evidence>
<feature type="binding site" evidence="6">
    <location>
        <position position="455"/>
    </location>
    <ligand>
        <name>ATP</name>
        <dbReference type="ChEBI" id="CHEBI:30616"/>
    </ligand>
</feature>
<sequence>MGEDAFVVVFLKPEIATGFFKFATRDNDSESEDTPSSIPGVSAVEAAFLLPNGHIIPLVLNRIKDKGFEIVQRRMYQFTKADARHLFTYEQQYRFKEDPEAFAAFLNSITSGPSLALVLKLPTALALGDANAAIKKWVELAGDWDPVVARKKALAASTPHDQWPLRALCGLNTVQNGISSSPHVCCSRRERFFLMPPAVPKLERATIVLLPSFHTNFPDGKEILLSTIGRETQAIVVESFEGCSLSDDQVITLCGLTRRSGSGQTCESIVQLAQEAVSSKGADVIVLEGLDLTYMLRFAVGPANVEIARLYFPESIRGRVMSKLPSVELPLELHPNEAADDDALGFESGLFLSFDPKLSIRNATEQGTPIESTLGLIKPNAACKPEAVAEILRMINLFGFKVERQRRLLLSRDQAGTFYAEHRGKVFFETLLEFMTSGEIVVLHLSRSHVIKAWRGLMGPTNSINARETHPWTLRARFGVDGTRNATHGSDSSASAARELGFFFGSTVSASSIASKPAFLDAKTEAQRPIVMSGTSETSVEKILTQGLKELVEEKVPDPLEACRWLGEWLVNYRSRGLNEGPEAYDVREPVRKIKPITSVKRTTEQGSFLKAHKVVAITLDTSINNILRNALLDTICNHLEKARYEVIDVASELEKYPALDVSVANLVKILKNCGRRRCVLFDCEDFTKNSVFHHEFKTQAPADWQINFLVRLDLENSNGSIPDSPSFDLPVFHFCLPSKSQELQKDGALHGLFQAVFDPNIVLLADPEKLIPATVWIEVATHFGFHLLTFEDFITSVKNSNDNSDDARLLLELLRSGSNVPSTLILTILRRVILGFQPGINIFGQKFMLFGFPWPDIQAIELEQVVGRPQSLLYIGDNKQRFNAKTWSRELPAWITAFQKKGLVKHVWIDSTVSVERVAVCSPVQSALLPVIGCFLGKCDGQEQFESLQIAAKAQGFVWVDCTSTPSAQKLRELLLRAHAGREKFLLYGYPQTSAQAAEFLDLVGSPQFVIHNSSASPVAPELLAVFDAHPDISQLDLASFQSSNGASKLRSTFSRKQVVAVVGSVDTLQLPQLRDAVAPLGYDVIEFNHDQVWHDDVERVHEFERQVQAVQAPRCLVIGAPEISSFYKTMENRIGSSMHKILILQHVKVRVRAPDAMDDEDSAGDSDEERGHVHMDDNGSDGDDNANPAIRWRKVLQALSPQLLQLVQTSASTLNSSISIDVVGFLENTPRGSSRVVQDVVARLRPRLFGVVGHRFSFYQTAARGFCRRHLVGFLDLTNVPSNREALQQVETIVATTPHSSYCLDGFPRSSLPDAITASVSSTPRYVAQQLWELDRRLGKMTTLVHFTATLEVLEERTPRQVSRRMLELAQDDLEQTSTDLVRWFTTGKNHQTITEVTCDRTVEDAQKEMVNVLQWTLRPSRPAIKQKGV</sequence>
<dbReference type="PANTHER" id="PTHR46161:SF3">
    <property type="entry name" value="NUCLEOSIDE DIPHOSPHATE KINASE DDB_G0292928-RELATED"/>
    <property type="match status" value="1"/>
</dbReference>
<feature type="binding site" evidence="6">
    <location>
        <position position="475"/>
    </location>
    <ligand>
        <name>ATP</name>
        <dbReference type="ChEBI" id="CHEBI:30616"/>
    </ligand>
</feature>
<dbReference type="GO" id="GO:0004550">
    <property type="term" value="F:nucleoside diphosphate kinase activity"/>
    <property type="evidence" value="ECO:0007669"/>
    <property type="project" value="InterPro"/>
</dbReference>
<evidence type="ECO:0000256" key="6">
    <source>
        <dbReference type="PROSITE-ProRule" id="PRU00706"/>
    </source>
</evidence>
<evidence type="ECO:0000259" key="9">
    <source>
        <dbReference type="SMART" id="SM00562"/>
    </source>
</evidence>
<dbReference type="GO" id="GO:0006183">
    <property type="term" value="P:GTP biosynthetic process"/>
    <property type="evidence" value="ECO:0007669"/>
    <property type="project" value="InterPro"/>
</dbReference>
<dbReference type="EMBL" id="RCMK01000041">
    <property type="protein sequence ID" value="KAG2952214.1"/>
    <property type="molecule type" value="Genomic_DNA"/>
</dbReference>
<dbReference type="InterPro" id="IPR036850">
    <property type="entry name" value="NDK-like_dom_sf"/>
</dbReference>
<evidence type="ECO:0000256" key="1">
    <source>
        <dbReference type="ARBA" id="ARBA00008142"/>
    </source>
</evidence>
<feature type="domain" description="Nucleoside diphosphate kinase-like" evidence="9">
    <location>
        <begin position="370"/>
        <end position="511"/>
    </location>
</feature>
<dbReference type="GO" id="GO:0006241">
    <property type="term" value="P:CTP biosynthetic process"/>
    <property type="evidence" value="ECO:0007669"/>
    <property type="project" value="InterPro"/>
</dbReference>
<dbReference type="PANTHER" id="PTHR46161">
    <property type="entry name" value="NUCLEOSIDE DIPHOSPHATE KINASE"/>
    <property type="match status" value="1"/>
</dbReference>
<feature type="binding site" evidence="6">
    <location>
        <position position="461"/>
    </location>
    <ligand>
        <name>ATP</name>
        <dbReference type="ChEBI" id="CHEBI:30616"/>
    </ligand>
</feature>
<evidence type="ECO:0000313" key="12">
    <source>
        <dbReference type="EMBL" id="KAG2996627.1"/>
    </source>
</evidence>
<dbReference type="InterPro" id="IPR034907">
    <property type="entry name" value="NDK-like_dom"/>
</dbReference>
<dbReference type="InterPro" id="IPR001564">
    <property type="entry name" value="Nucleoside_diP_kinase"/>
</dbReference>
<keyword evidence="2" id="KW-0808">Transferase</keyword>
<name>A0A8T1GHC2_9STRA</name>
<dbReference type="VEuPathDB" id="FungiDB:PC110_g81"/>
<comment type="caution">
    <text evidence="12">The sequence shown here is derived from an EMBL/GenBank/DDBJ whole genome shotgun (WGS) entry which is preliminary data.</text>
</comment>
<evidence type="ECO:0000313" key="10">
    <source>
        <dbReference type="EMBL" id="KAG2869245.1"/>
    </source>
</evidence>
<evidence type="ECO:0000313" key="11">
    <source>
        <dbReference type="EMBL" id="KAG2952214.1"/>
    </source>
</evidence>
<keyword evidence="4" id="KW-0418">Kinase</keyword>
<dbReference type="EMBL" id="RCML01000034">
    <property type="protein sequence ID" value="KAG2996627.1"/>
    <property type="molecule type" value="Genomic_DNA"/>
</dbReference>
<feature type="compositionally biased region" description="Acidic residues" evidence="8">
    <location>
        <begin position="1158"/>
        <end position="1170"/>
    </location>
</feature>
<feature type="binding site" evidence="6">
    <location>
        <position position="378"/>
    </location>
    <ligand>
        <name>ATP</name>
        <dbReference type="ChEBI" id="CHEBI:30616"/>
    </ligand>
</feature>
<protein>
    <recommendedName>
        <fullName evidence="9">Nucleoside diphosphate kinase-like domain-containing protein</fullName>
    </recommendedName>
</protein>
<evidence type="ECO:0000313" key="13">
    <source>
        <dbReference type="Proteomes" id="UP000697107"/>
    </source>
</evidence>
<dbReference type="GO" id="GO:0006228">
    <property type="term" value="P:UTP biosynthetic process"/>
    <property type="evidence" value="ECO:0007669"/>
    <property type="project" value="InterPro"/>
</dbReference>
<feature type="region of interest" description="Disordered" evidence="8">
    <location>
        <begin position="1156"/>
        <end position="1189"/>
    </location>
</feature>
<dbReference type="PROSITE" id="PS51374">
    <property type="entry name" value="NDPK_LIKE"/>
    <property type="match status" value="1"/>
</dbReference>
<dbReference type="Proteomes" id="UP000735874">
    <property type="component" value="Unassembled WGS sequence"/>
</dbReference>
<dbReference type="GO" id="GO:0005524">
    <property type="term" value="F:ATP binding"/>
    <property type="evidence" value="ECO:0007669"/>
    <property type="project" value="UniProtKB-KW"/>
</dbReference>
<evidence type="ECO:0000256" key="3">
    <source>
        <dbReference type="ARBA" id="ARBA00022741"/>
    </source>
</evidence>
<reference evidence="12" key="1">
    <citation type="submission" date="2018-10" db="EMBL/GenBank/DDBJ databases">
        <title>Effector identification in a new, highly contiguous assembly of the strawberry crown rot pathogen Phytophthora cactorum.</title>
        <authorList>
            <person name="Armitage A.D."/>
            <person name="Nellist C.F."/>
            <person name="Bates H."/>
            <person name="Vickerstaff R.J."/>
            <person name="Harrison R.J."/>
        </authorList>
    </citation>
    <scope>NUCLEOTIDE SEQUENCE</scope>
    <source>
        <strain evidence="10">15-7</strain>
        <strain evidence="11">4040</strain>
        <strain evidence="12">P415</strain>
    </source>
</reference>
<dbReference type="EMBL" id="RCMG01000003">
    <property type="protein sequence ID" value="KAG2869245.1"/>
    <property type="molecule type" value="Genomic_DNA"/>
</dbReference>